<dbReference type="STRING" id="1220924.W2RRP4"/>
<gene>
    <name evidence="5" type="ORF">HMPREF1541_05360</name>
</gene>
<evidence type="ECO:0000259" key="4">
    <source>
        <dbReference type="Pfam" id="PF03537"/>
    </source>
</evidence>
<dbReference type="EMBL" id="KB822721">
    <property type="protein sequence ID" value="ETN39137.1"/>
    <property type="molecule type" value="Genomic_DNA"/>
</dbReference>
<feature type="region of interest" description="Disordered" evidence="3">
    <location>
        <begin position="26"/>
        <end position="92"/>
    </location>
</feature>
<feature type="compositionally biased region" description="Pro residues" evidence="3">
    <location>
        <begin position="36"/>
        <end position="46"/>
    </location>
</feature>
<dbReference type="HOGENOM" id="CLU_051214_3_1_1"/>
<feature type="domain" description="Glycoside-hydrolase family GH114 TIM-barrel" evidence="4">
    <location>
        <begin position="104"/>
        <end position="353"/>
    </location>
</feature>
<dbReference type="VEuPathDB" id="FungiDB:HMPREF1541_05360"/>
<protein>
    <recommendedName>
        <fullName evidence="2">alpha-galactosidase</fullName>
        <ecNumber evidence="2">3.2.1.22</ecNumber>
    </recommendedName>
</protein>
<dbReference type="Proteomes" id="UP000030752">
    <property type="component" value="Unassembled WGS sequence"/>
</dbReference>
<evidence type="ECO:0000313" key="5">
    <source>
        <dbReference type="EMBL" id="ETN39137.1"/>
    </source>
</evidence>
<proteinExistence type="predicted"/>
<dbReference type="InterPro" id="IPR004352">
    <property type="entry name" value="GH114_TIM-barrel"/>
</dbReference>
<evidence type="ECO:0000256" key="3">
    <source>
        <dbReference type="SAM" id="MobiDB-lite"/>
    </source>
</evidence>
<evidence type="ECO:0000313" key="6">
    <source>
        <dbReference type="Proteomes" id="UP000030752"/>
    </source>
</evidence>
<dbReference type="EC" id="3.2.1.22" evidence="2"/>
<comment type="catalytic activity">
    <reaction evidence="1">
        <text>Hydrolysis of terminal, non-reducing alpha-D-galactose residues in alpha-D-galactosides, including galactose oligosaccharides, galactomannans and galactolipids.</text>
        <dbReference type="EC" id="3.2.1.22"/>
    </reaction>
</comment>
<dbReference type="Pfam" id="PF03537">
    <property type="entry name" value="Glyco_hydro_114"/>
    <property type="match status" value="1"/>
</dbReference>
<dbReference type="InterPro" id="IPR013785">
    <property type="entry name" value="Aldolase_TIM"/>
</dbReference>
<keyword evidence="6" id="KW-1185">Reference proteome</keyword>
<dbReference type="eggNOG" id="ENOG502RCTR">
    <property type="taxonomic scope" value="Eukaryota"/>
</dbReference>
<dbReference type="GeneID" id="19972699"/>
<dbReference type="RefSeq" id="XP_008717922.1">
    <property type="nucleotide sequence ID" value="XM_008719700.1"/>
</dbReference>
<dbReference type="InParanoid" id="W2RRP4"/>
<feature type="compositionally biased region" description="Polar residues" evidence="3">
    <location>
        <begin position="26"/>
        <end position="35"/>
    </location>
</feature>
<dbReference type="AlphaFoldDB" id="W2RRP4"/>
<dbReference type="PANTHER" id="PTHR35273:SF2">
    <property type="entry name" value="ALPHA-GALACTOSIDASE"/>
    <property type="match status" value="1"/>
</dbReference>
<evidence type="ECO:0000256" key="2">
    <source>
        <dbReference type="ARBA" id="ARBA00012755"/>
    </source>
</evidence>
<dbReference type="SUPFAM" id="SSF51445">
    <property type="entry name" value="(Trans)glycosidases"/>
    <property type="match status" value="1"/>
</dbReference>
<evidence type="ECO:0000256" key="1">
    <source>
        <dbReference type="ARBA" id="ARBA00001255"/>
    </source>
</evidence>
<organism evidence="5 6">
    <name type="scientific">Cyphellophora europaea (strain CBS 101466)</name>
    <name type="common">Phialophora europaea</name>
    <dbReference type="NCBI Taxonomy" id="1220924"/>
    <lineage>
        <taxon>Eukaryota</taxon>
        <taxon>Fungi</taxon>
        <taxon>Dikarya</taxon>
        <taxon>Ascomycota</taxon>
        <taxon>Pezizomycotina</taxon>
        <taxon>Eurotiomycetes</taxon>
        <taxon>Chaetothyriomycetidae</taxon>
        <taxon>Chaetothyriales</taxon>
        <taxon>Cyphellophoraceae</taxon>
        <taxon>Cyphellophora</taxon>
    </lineage>
</organism>
<sequence length="357" mass="39868">MSNQGTYQAGYQAGYQAALLVNSQAQPSHLKTQAPYQPPVSYPPQEPQIKPRPQLPLRPANSTPKTRNNPLQPYSAQPYPPPPPPRPLLAPQPPQIWQPTPGTTWNYILSHPLNLSPSPPLLPLSSAEVYILDLFDTPTPTITALHVQDRKVVAYFSAGSYENWRPDARSLDDKINANKKTLGKPMDGWAGERWLDVRSEAVRDVMRRRLDLARDKGFDAVDPDNVDGYDNKNGLGLSRADAVDYVLWLAREAHARGLACGLKNAGDIVPQVLGHVEFAVQEQALQFDDVDAFMPFVRTGKAVFHVEYPKGENAESKKMNTLVRVEGREREAALRLRGEGWSSIVKNVKLDQWVQMD</sequence>
<reference evidence="5 6" key="1">
    <citation type="submission" date="2013-03" db="EMBL/GenBank/DDBJ databases">
        <title>The Genome Sequence of Phialophora europaea CBS 101466.</title>
        <authorList>
            <consortium name="The Broad Institute Genomics Platform"/>
            <person name="Cuomo C."/>
            <person name="de Hoog S."/>
            <person name="Gorbushina A."/>
            <person name="Walker B."/>
            <person name="Young S.K."/>
            <person name="Zeng Q."/>
            <person name="Gargeya S."/>
            <person name="Fitzgerald M."/>
            <person name="Haas B."/>
            <person name="Abouelleil A."/>
            <person name="Allen A.W."/>
            <person name="Alvarado L."/>
            <person name="Arachchi H.M."/>
            <person name="Berlin A.M."/>
            <person name="Chapman S.B."/>
            <person name="Gainer-Dewar J."/>
            <person name="Goldberg J."/>
            <person name="Griggs A."/>
            <person name="Gujja S."/>
            <person name="Hansen M."/>
            <person name="Howarth C."/>
            <person name="Imamovic A."/>
            <person name="Ireland A."/>
            <person name="Larimer J."/>
            <person name="McCowan C."/>
            <person name="Murphy C."/>
            <person name="Pearson M."/>
            <person name="Poon T.W."/>
            <person name="Priest M."/>
            <person name="Roberts A."/>
            <person name="Saif S."/>
            <person name="Shea T."/>
            <person name="Sisk P."/>
            <person name="Sykes S."/>
            <person name="Wortman J."/>
            <person name="Nusbaum C."/>
            <person name="Birren B."/>
        </authorList>
    </citation>
    <scope>NUCLEOTIDE SEQUENCE [LARGE SCALE GENOMIC DNA]</scope>
    <source>
        <strain evidence="5 6">CBS 101466</strain>
    </source>
</reference>
<dbReference type="GO" id="GO:0004557">
    <property type="term" value="F:alpha-galactosidase activity"/>
    <property type="evidence" value="ECO:0007669"/>
    <property type="project" value="UniProtKB-EC"/>
</dbReference>
<dbReference type="OrthoDB" id="2108802at2759"/>
<feature type="compositionally biased region" description="Pro residues" evidence="3">
    <location>
        <begin position="78"/>
        <end position="92"/>
    </location>
</feature>
<dbReference type="Gene3D" id="3.20.20.70">
    <property type="entry name" value="Aldolase class I"/>
    <property type="match status" value="1"/>
</dbReference>
<dbReference type="PANTHER" id="PTHR35273">
    <property type="entry name" value="ALPHA-1,4 POLYGALACTOSAMINIDASE, PUTATIVE (AFU_ORTHOLOGUE AFUA_3G07890)-RELATED"/>
    <property type="match status" value="1"/>
</dbReference>
<feature type="compositionally biased region" description="Polar residues" evidence="3">
    <location>
        <begin position="60"/>
        <end position="69"/>
    </location>
</feature>
<name>W2RRP4_CYPE1</name>
<accession>W2RRP4</accession>
<dbReference type="InterPro" id="IPR017853">
    <property type="entry name" value="GH"/>
</dbReference>